<feature type="repeat" description="WD" evidence="3">
    <location>
        <begin position="1318"/>
        <end position="1351"/>
    </location>
</feature>
<dbReference type="InterPro" id="IPR049052">
    <property type="entry name" value="nSTAND1"/>
</dbReference>
<dbReference type="PROSITE" id="PS50082">
    <property type="entry name" value="WD_REPEATS_2"/>
    <property type="match status" value="13"/>
</dbReference>
<feature type="repeat" description="WD" evidence="3">
    <location>
        <begin position="1440"/>
        <end position="1481"/>
    </location>
</feature>
<feature type="repeat" description="WD" evidence="3">
    <location>
        <begin position="991"/>
        <end position="1025"/>
    </location>
</feature>
<dbReference type="SUPFAM" id="SSF50978">
    <property type="entry name" value="WD40 repeat-like"/>
    <property type="match status" value="1"/>
</dbReference>
<dbReference type="SMART" id="SM00320">
    <property type="entry name" value="WD40"/>
    <property type="match status" value="14"/>
</dbReference>
<dbReference type="InterPro" id="IPR020472">
    <property type="entry name" value="WD40_PAC1"/>
</dbReference>
<accession>A0A2W4W5P0</accession>
<proteinExistence type="predicted"/>
<evidence type="ECO:0000259" key="5">
    <source>
        <dbReference type="Pfam" id="PF20703"/>
    </source>
</evidence>
<dbReference type="InterPro" id="IPR001680">
    <property type="entry name" value="WD40_rpt"/>
</dbReference>
<dbReference type="Proteomes" id="UP000249467">
    <property type="component" value="Unassembled WGS sequence"/>
</dbReference>
<dbReference type="PRINTS" id="PR00320">
    <property type="entry name" value="GPROTEINBRPT"/>
</dbReference>
<dbReference type="Gene3D" id="2.130.10.10">
    <property type="entry name" value="YVTN repeat-like/Quinoprotein amine dehydrogenase"/>
    <property type="match status" value="5"/>
</dbReference>
<feature type="domain" description="Novel STAND NTPase 1" evidence="5">
    <location>
        <begin position="494"/>
        <end position="883"/>
    </location>
</feature>
<dbReference type="Pfam" id="PF00400">
    <property type="entry name" value="WD40"/>
    <property type="match status" value="13"/>
</dbReference>
<dbReference type="PROSITE" id="PS50294">
    <property type="entry name" value="WD_REPEATS_REGION"/>
    <property type="match status" value="13"/>
</dbReference>
<evidence type="ECO:0000256" key="2">
    <source>
        <dbReference type="ARBA" id="ARBA00022737"/>
    </source>
</evidence>
<evidence type="ECO:0000313" key="6">
    <source>
        <dbReference type="EMBL" id="PZO40016.1"/>
    </source>
</evidence>
<dbReference type="Gene3D" id="3.40.50.300">
    <property type="entry name" value="P-loop containing nucleotide triphosphate hydrolases"/>
    <property type="match status" value="1"/>
</dbReference>
<dbReference type="CDD" id="cd00200">
    <property type="entry name" value="WD40"/>
    <property type="match status" value="2"/>
</dbReference>
<dbReference type="SUPFAM" id="SSF48452">
    <property type="entry name" value="TPR-like"/>
    <property type="match status" value="1"/>
</dbReference>
<comment type="caution">
    <text evidence="6">The sequence shown here is derived from an EMBL/GenBank/DDBJ whole genome shotgun (WGS) entry which is preliminary data.</text>
</comment>
<protein>
    <recommendedName>
        <fullName evidence="5">Novel STAND NTPase 1 domain-containing protein</fullName>
    </recommendedName>
</protein>
<feature type="repeat" description="WD" evidence="3">
    <location>
        <begin position="1237"/>
        <end position="1277"/>
    </location>
</feature>
<organism evidence="6 7">
    <name type="scientific">Pseudanabaena frigida</name>
    <dbReference type="NCBI Taxonomy" id="945775"/>
    <lineage>
        <taxon>Bacteria</taxon>
        <taxon>Bacillati</taxon>
        <taxon>Cyanobacteriota</taxon>
        <taxon>Cyanophyceae</taxon>
        <taxon>Pseudanabaenales</taxon>
        <taxon>Pseudanabaenaceae</taxon>
        <taxon>Pseudanabaena</taxon>
    </lineage>
</organism>
<sequence length="1588" mass="177624">MSDESTLTSANISPENEDLLQELSMTLDMYEGEFKLLLARCNYQDLRDRLIIRLKEIHPQPIHEIRLPRSQKDLYNYIIAQVPSETPAALSIVGLDELDDLQAALLDLNINREMFRDRCAYPIVWWISDAVHKRIIRIAPDFESWTTTLDFEIATDELLTSLDDGSEALFSHVLAPSEVPFFKKLGQIHRLGSILCSELETALKDLGDRGLNLEPKLQANLNFIRGLDTLPPNNSPEKALQYLQTSFDYWQQIGDLERSGLLLNQIGQLHYQITKAEKYRTPNWEIARSSSQDCVTAFERANRPDLVAKVILRLVAATKRMSDWDAVEALVKKALPLHLEFQNTYYIASDYRHLADIAIQKQQWEDARNHAKMALSFLVQSPKDNQEWRNLYLFTIAKAEINLGNAQEGLKLLLESKEIGDSGHPDIYIAILEELRSLYTKQKQYLEAYVTKQEQYAIEQQYGYRAFIGAGRLQGKKSVGKSQTDVATEIEASGRKHDLDTLIGRIGEPRYKLIVLYGKSGVGKSSLVNAGLIPQLEHTSFEGRDVCAIALRVYTNWEEELEKALASAQGRSPLPPLQRGALDDLNNRVLLSKGDAEGRGIEPMLVDGIYAQGKELKLDGIISKLREKESQNLRLVLIFDQFEEFFFVYYNQPTERRRFFEFIGTLLNDSQNLSSLKVVLSLREDYLHYLLECNQIESMAAIDQDILSKNVLYRVGNLKVEAAKALIQTLTEKSRFYLEPELIEAIADDLKDELGEVRPIELQVVGAQLQQEGIKTLAQYRQLGENPKAILVERYLNYVIVDCGEENERLAKFLLFMMTDERGTRPLRTREELEKDLQDLLSEMHGDDSALDLVLEIFVRSGLVVLIPESPLDRYQLVHDYLAEFIRASQAPEMAKLQQELSETKEQLQLLLAKSQQELKRAEIAEIEALSISCEAYWLAHKELEAIIAGVKAAKRILDPNIRKIIPNYTEEKTFGRLWEVIYNIREANRLEGHIDRVRSVTFSPDGNTIVSGSEDNTIKLWNLDGQELCTLTGHSNGVWSVVFSPDGNTIVSSSEDNTIKLWNLDGQELGTLTGHSNWVRSVVFSPDGKTIASGSDDNTIKLWNLDGQELCTLTGHSNWVLSVAFSPDGKTIASGSSDNTIKLWNLDGKELNTLTGHSNWIWSIAFSPDGKTIASGSSDNTIKLWNLDGRELNTLTGHSNWIWSIAFSPDGKTIASGSYDNTIKLWNLDGKELRTLAEHSNGVLSVAFSPDGKIASGGSDNMIKLWNLGGKEQLTFTGHSNGIRSVAFSPDGKTIASGSYDNAIKLWNLDGEELHTLTGHDNGVLSVAFSPSGNIVSSSNDSTIKLWDLDGKELCTLTKHSDWILSIAFSHDGKTIASGGWDNTIKLWNLKGDELCTLRGHSNWVRSLAFSPDGETIVSGSDDNTIKLWNLEGEELCTLRGHSNRIWSLAFSPDGSTIASGSDDNTIKLWNLETRELRTLAGHSNSVLNVAFSPNGKTIISGSSDNTIKLWNLDDNVSSNLTDRKSAVSSSAVSLENSIASGSSNNSIQSWNLDPASAISEACDWLRPYLTNNPNVSKSDSQLCDIP</sequence>
<dbReference type="PANTHER" id="PTHR44019">
    <property type="entry name" value="WD REPEAT-CONTAINING PROTEIN 55"/>
    <property type="match status" value="1"/>
</dbReference>
<gene>
    <name evidence="6" type="ORF">DCF19_12555</name>
</gene>
<feature type="repeat" description="WD" evidence="3">
    <location>
        <begin position="1277"/>
        <end position="1318"/>
    </location>
</feature>
<dbReference type="PANTHER" id="PTHR44019:SF8">
    <property type="entry name" value="POC1 CENTRIOLAR PROTEIN HOMOLOG"/>
    <property type="match status" value="1"/>
</dbReference>
<dbReference type="EMBL" id="QBML01000015">
    <property type="protein sequence ID" value="PZO40016.1"/>
    <property type="molecule type" value="Genomic_DNA"/>
</dbReference>
<dbReference type="InterPro" id="IPR019775">
    <property type="entry name" value="WD40_repeat_CS"/>
</dbReference>
<keyword evidence="4" id="KW-0175">Coiled coil</keyword>
<dbReference type="PROSITE" id="PS00678">
    <property type="entry name" value="WD_REPEATS_1"/>
    <property type="match status" value="13"/>
</dbReference>
<dbReference type="InterPro" id="IPR027417">
    <property type="entry name" value="P-loop_NTPase"/>
</dbReference>
<dbReference type="InterPro" id="IPR050505">
    <property type="entry name" value="WDR55/POC1"/>
</dbReference>
<reference evidence="6 7" key="1">
    <citation type="submission" date="2018-04" db="EMBL/GenBank/DDBJ databases">
        <authorList>
            <person name="Go L.Y."/>
            <person name="Mitchell J.A."/>
        </authorList>
    </citation>
    <scope>NUCLEOTIDE SEQUENCE [LARGE SCALE GENOMIC DNA]</scope>
    <source>
        <strain evidence="6">ULC066bin1</strain>
    </source>
</reference>
<evidence type="ECO:0000313" key="7">
    <source>
        <dbReference type="Proteomes" id="UP000249467"/>
    </source>
</evidence>
<feature type="coiled-coil region" evidence="4">
    <location>
        <begin position="894"/>
        <end position="925"/>
    </location>
</feature>
<feature type="repeat" description="WD" evidence="3">
    <location>
        <begin position="1155"/>
        <end position="1196"/>
    </location>
</feature>
<evidence type="ECO:0000256" key="3">
    <source>
        <dbReference type="PROSITE-ProRule" id="PRU00221"/>
    </source>
</evidence>
<feature type="repeat" description="WD" evidence="3">
    <location>
        <begin position="1481"/>
        <end position="1522"/>
    </location>
</feature>
<dbReference type="SUPFAM" id="SSF50998">
    <property type="entry name" value="Quinoprotein alcohol dehydrogenase-like"/>
    <property type="match status" value="1"/>
</dbReference>
<feature type="repeat" description="WD" evidence="3">
    <location>
        <begin position="1399"/>
        <end position="1433"/>
    </location>
</feature>
<dbReference type="InterPro" id="IPR015943">
    <property type="entry name" value="WD40/YVTN_repeat-like_dom_sf"/>
</dbReference>
<feature type="repeat" description="WD" evidence="3">
    <location>
        <begin position="1358"/>
        <end position="1392"/>
    </location>
</feature>
<keyword evidence="1 3" id="KW-0853">WD repeat</keyword>
<dbReference type="Pfam" id="PF20703">
    <property type="entry name" value="nSTAND1"/>
    <property type="match status" value="1"/>
</dbReference>
<dbReference type="InterPro" id="IPR036322">
    <property type="entry name" value="WD40_repeat_dom_sf"/>
</dbReference>
<keyword evidence="2" id="KW-0677">Repeat</keyword>
<evidence type="ECO:0000256" key="1">
    <source>
        <dbReference type="ARBA" id="ARBA00022574"/>
    </source>
</evidence>
<reference evidence="6 7" key="2">
    <citation type="submission" date="2018-06" db="EMBL/GenBank/DDBJ databases">
        <title>Metagenomic assembly of (sub)arctic Cyanobacteria and their associated microbiome from non-axenic cultures.</title>
        <authorList>
            <person name="Baurain D."/>
        </authorList>
    </citation>
    <scope>NUCLEOTIDE SEQUENCE [LARGE SCALE GENOMIC DNA]</scope>
    <source>
        <strain evidence="6">ULC066bin1</strain>
    </source>
</reference>
<dbReference type="SUPFAM" id="SSF52540">
    <property type="entry name" value="P-loop containing nucleoside triphosphate hydrolases"/>
    <property type="match status" value="1"/>
</dbReference>
<dbReference type="Gene3D" id="1.25.40.10">
    <property type="entry name" value="Tetratricopeptide repeat domain"/>
    <property type="match status" value="1"/>
</dbReference>
<evidence type="ECO:0000256" key="4">
    <source>
        <dbReference type="SAM" id="Coils"/>
    </source>
</evidence>
<dbReference type="SUPFAM" id="SSF82171">
    <property type="entry name" value="DPP6 N-terminal domain-like"/>
    <property type="match status" value="1"/>
</dbReference>
<name>A0A2W4W5P0_9CYAN</name>
<feature type="repeat" description="WD" evidence="3">
    <location>
        <begin position="1114"/>
        <end position="1155"/>
    </location>
</feature>
<dbReference type="InterPro" id="IPR011047">
    <property type="entry name" value="Quinoprotein_ADH-like_sf"/>
</dbReference>
<feature type="repeat" description="WD" evidence="3">
    <location>
        <begin position="1032"/>
        <end position="1066"/>
    </location>
</feature>
<feature type="repeat" description="WD" evidence="3">
    <location>
        <begin position="1073"/>
        <end position="1107"/>
    </location>
</feature>
<feature type="repeat" description="WD" evidence="3">
    <location>
        <begin position="1196"/>
        <end position="1237"/>
    </location>
</feature>
<dbReference type="InterPro" id="IPR011990">
    <property type="entry name" value="TPR-like_helical_dom_sf"/>
</dbReference>